<keyword evidence="2" id="KW-1185">Reference proteome</keyword>
<name>R4KF49_9FIRM</name>
<dbReference type="HOGENOM" id="CLU_1545146_0_0_9"/>
<accession>R4KF49</accession>
<dbReference type="RefSeq" id="WP_006523055.1">
    <property type="nucleotide sequence ID" value="NC_021184.1"/>
</dbReference>
<dbReference type="eggNOG" id="ENOG5034B55">
    <property type="taxonomic scope" value="Bacteria"/>
</dbReference>
<evidence type="ECO:0000313" key="2">
    <source>
        <dbReference type="Proteomes" id="UP000013520"/>
    </source>
</evidence>
<gene>
    <name evidence="1" type="ORF">Desgi_2399</name>
</gene>
<evidence type="ECO:0008006" key="3">
    <source>
        <dbReference type="Google" id="ProtNLM"/>
    </source>
</evidence>
<dbReference type="OrthoDB" id="3035700at2"/>
<reference evidence="1 2" key="1">
    <citation type="submission" date="2012-01" db="EMBL/GenBank/DDBJ databases">
        <title>Complete sequence of Desulfotomaculum gibsoniae DSM 7213.</title>
        <authorList>
            <consortium name="US DOE Joint Genome Institute"/>
            <person name="Lucas S."/>
            <person name="Han J."/>
            <person name="Lapidus A."/>
            <person name="Cheng J.-F."/>
            <person name="Goodwin L."/>
            <person name="Pitluck S."/>
            <person name="Peters L."/>
            <person name="Ovchinnikova G."/>
            <person name="Teshima H."/>
            <person name="Detter J.C."/>
            <person name="Han C."/>
            <person name="Tapia R."/>
            <person name="Land M."/>
            <person name="Hauser L."/>
            <person name="Kyrpides N."/>
            <person name="Ivanova N."/>
            <person name="Pagani I."/>
            <person name="Parshina S."/>
            <person name="Plugge C."/>
            <person name="Muyzer G."/>
            <person name="Kuever J."/>
            <person name="Ivanova A."/>
            <person name="Nazina T."/>
            <person name="Klenk H.-P."/>
            <person name="Brambilla E."/>
            <person name="Spring S."/>
            <person name="Stams A.F."/>
            <person name="Woyke T."/>
        </authorList>
    </citation>
    <scope>NUCLEOTIDE SEQUENCE [LARGE SCALE GENOMIC DNA]</scope>
    <source>
        <strain evidence="1 2">DSM 7213</strain>
    </source>
</reference>
<proteinExistence type="predicted"/>
<dbReference type="Gene3D" id="3.90.79.10">
    <property type="entry name" value="Nucleoside Triphosphate Pyrophosphohydrolase"/>
    <property type="match status" value="1"/>
</dbReference>
<dbReference type="InterPro" id="IPR015797">
    <property type="entry name" value="NUDIX_hydrolase-like_dom_sf"/>
</dbReference>
<sequence>MDSILFNNQWIQIRKKKYYVYAHLKWCNGIGVAILPFRKKTAGQIEYLGRYETCPPHGEGLKLCSITGGYDNANRFSIKECALNELGEEAGYHASIKDLIDLGTVYDSKSSDTVIYMFAINFDIADIRKVKATGDGTVGEKGAYCNWINKHDAITCGDPLLITMVARLEYVAP</sequence>
<evidence type="ECO:0000313" key="1">
    <source>
        <dbReference type="EMBL" id="AGL01813.1"/>
    </source>
</evidence>
<dbReference type="AlphaFoldDB" id="R4KF49"/>
<dbReference type="KEGG" id="dgi:Desgi_2399"/>
<dbReference type="EMBL" id="CP003273">
    <property type="protein sequence ID" value="AGL01813.1"/>
    <property type="molecule type" value="Genomic_DNA"/>
</dbReference>
<protein>
    <recommendedName>
        <fullName evidence="3">Nudix hydrolase domain-containing protein</fullName>
    </recommendedName>
</protein>
<organism evidence="1 2">
    <name type="scientific">Desulfoscipio gibsoniae DSM 7213</name>
    <dbReference type="NCBI Taxonomy" id="767817"/>
    <lineage>
        <taxon>Bacteria</taxon>
        <taxon>Bacillati</taxon>
        <taxon>Bacillota</taxon>
        <taxon>Clostridia</taxon>
        <taxon>Eubacteriales</taxon>
        <taxon>Desulfallaceae</taxon>
        <taxon>Desulfoscipio</taxon>
    </lineage>
</organism>
<dbReference type="Proteomes" id="UP000013520">
    <property type="component" value="Chromosome"/>
</dbReference>
<dbReference type="SUPFAM" id="SSF55811">
    <property type="entry name" value="Nudix"/>
    <property type="match status" value="1"/>
</dbReference>